<protein>
    <submittedName>
        <fullName evidence="3">Response regulator</fullName>
    </submittedName>
</protein>
<evidence type="ECO:0000313" key="3">
    <source>
        <dbReference type="EMBL" id="KAA2242697.1"/>
    </source>
</evidence>
<dbReference type="InterPro" id="IPR001789">
    <property type="entry name" value="Sig_transdc_resp-reg_receiver"/>
</dbReference>
<dbReference type="PANTHER" id="PTHR44520:SF1">
    <property type="entry name" value="TWO-COMPONENT SYSTEM REGULATORY PROTEIN"/>
    <property type="match status" value="1"/>
</dbReference>
<dbReference type="InterPro" id="IPR052893">
    <property type="entry name" value="TCS_response_regulator"/>
</dbReference>
<dbReference type="SUPFAM" id="SSF52172">
    <property type="entry name" value="CheY-like"/>
    <property type="match status" value="1"/>
</dbReference>
<name>A0A5B2VWR9_9BACT</name>
<dbReference type="RefSeq" id="WP_149837570.1">
    <property type="nucleotide sequence ID" value="NZ_VUOC01000002.1"/>
</dbReference>
<proteinExistence type="predicted"/>
<accession>A0A5B2VWR9</accession>
<dbReference type="PROSITE" id="PS50110">
    <property type="entry name" value="RESPONSE_REGULATORY"/>
    <property type="match status" value="1"/>
</dbReference>
<dbReference type="AlphaFoldDB" id="A0A5B2VWR9"/>
<dbReference type="PANTHER" id="PTHR44520">
    <property type="entry name" value="RESPONSE REGULATOR RCP1-RELATED"/>
    <property type="match status" value="1"/>
</dbReference>
<gene>
    <name evidence="3" type="ORF">F0L74_09215</name>
</gene>
<dbReference type="Gene3D" id="3.40.50.2300">
    <property type="match status" value="1"/>
</dbReference>
<dbReference type="Proteomes" id="UP000324611">
    <property type="component" value="Unassembled WGS sequence"/>
</dbReference>
<organism evidence="3 4">
    <name type="scientific">Chitinophaga agrisoli</name>
    <dbReference type="NCBI Taxonomy" id="2607653"/>
    <lineage>
        <taxon>Bacteria</taxon>
        <taxon>Pseudomonadati</taxon>
        <taxon>Bacteroidota</taxon>
        <taxon>Chitinophagia</taxon>
        <taxon>Chitinophagales</taxon>
        <taxon>Chitinophagaceae</taxon>
        <taxon>Chitinophaga</taxon>
    </lineage>
</organism>
<dbReference type="Pfam" id="PF00072">
    <property type="entry name" value="Response_reg"/>
    <property type="match status" value="1"/>
</dbReference>
<evidence type="ECO:0000259" key="2">
    <source>
        <dbReference type="PROSITE" id="PS50110"/>
    </source>
</evidence>
<dbReference type="GO" id="GO:0000160">
    <property type="term" value="P:phosphorelay signal transduction system"/>
    <property type="evidence" value="ECO:0007669"/>
    <property type="project" value="InterPro"/>
</dbReference>
<dbReference type="EMBL" id="VUOC01000002">
    <property type="protein sequence ID" value="KAA2242697.1"/>
    <property type="molecule type" value="Genomic_DNA"/>
</dbReference>
<dbReference type="SMART" id="SM00448">
    <property type="entry name" value="REC"/>
    <property type="match status" value="1"/>
</dbReference>
<evidence type="ECO:0000256" key="1">
    <source>
        <dbReference type="PROSITE-ProRule" id="PRU00169"/>
    </source>
</evidence>
<dbReference type="InterPro" id="IPR011006">
    <property type="entry name" value="CheY-like_superfamily"/>
</dbReference>
<sequence length="150" mass="16901">MDDMVRNTLYSSQPTLISMAKESKQIVLMVDDDPDDQEILIMALKEVDKDIVCTALSDSLEAMDKLKKDVSFVPDYIFLDLNMPKLNGLECLSQIKQLDHLRKSRVIMYSTSGETKIIQKCSEIGAAHYLVKPTGFSSLIEALVSIFKHN</sequence>
<feature type="modified residue" description="4-aspartylphosphate" evidence="1">
    <location>
        <position position="80"/>
    </location>
</feature>
<comment type="caution">
    <text evidence="3">The sequence shown here is derived from an EMBL/GenBank/DDBJ whole genome shotgun (WGS) entry which is preliminary data.</text>
</comment>
<keyword evidence="4" id="KW-1185">Reference proteome</keyword>
<reference evidence="3 4" key="2">
    <citation type="submission" date="2019-09" db="EMBL/GenBank/DDBJ databases">
        <authorList>
            <person name="Jin C."/>
        </authorList>
    </citation>
    <scope>NUCLEOTIDE SEQUENCE [LARGE SCALE GENOMIC DNA]</scope>
    <source>
        <strain evidence="3 4">BN140078</strain>
    </source>
</reference>
<evidence type="ECO:0000313" key="4">
    <source>
        <dbReference type="Proteomes" id="UP000324611"/>
    </source>
</evidence>
<keyword evidence="1" id="KW-0597">Phosphoprotein</keyword>
<feature type="domain" description="Response regulatory" evidence="2">
    <location>
        <begin position="26"/>
        <end position="147"/>
    </location>
</feature>
<reference evidence="3 4" key="1">
    <citation type="submission" date="2019-09" db="EMBL/GenBank/DDBJ databases">
        <title>Chitinophaga ginsengihumi sp. nov., isolated from soil of ginseng rhizosphere.</title>
        <authorList>
            <person name="Lee J."/>
        </authorList>
    </citation>
    <scope>NUCLEOTIDE SEQUENCE [LARGE SCALE GENOMIC DNA]</scope>
    <source>
        <strain evidence="3 4">BN140078</strain>
    </source>
</reference>